<dbReference type="EMBL" id="MN740431">
    <property type="protein sequence ID" value="QHU06187.1"/>
    <property type="molecule type" value="Genomic_DNA"/>
</dbReference>
<protein>
    <submittedName>
        <fullName evidence="1">Uncharacterized protein</fullName>
    </submittedName>
</protein>
<proteinExistence type="predicted"/>
<name>A0A6C0JP25_9ZZZZ</name>
<reference evidence="1" key="1">
    <citation type="journal article" date="2020" name="Nature">
        <title>Giant virus diversity and host interactions through global metagenomics.</title>
        <authorList>
            <person name="Schulz F."/>
            <person name="Roux S."/>
            <person name="Paez-Espino D."/>
            <person name="Jungbluth S."/>
            <person name="Walsh D.A."/>
            <person name="Denef V.J."/>
            <person name="McMahon K.D."/>
            <person name="Konstantinidis K.T."/>
            <person name="Eloe-Fadrosh E.A."/>
            <person name="Kyrpides N.C."/>
            <person name="Woyke T."/>
        </authorList>
    </citation>
    <scope>NUCLEOTIDE SEQUENCE</scope>
    <source>
        <strain evidence="1">GVMAG-M-3300027747-57</strain>
    </source>
</reference>
<accession>A0A6C0JP25</accession>
<evidence type="ECO:0000313" key="1">
    <source>
        <dbReference type="EMBL" id="QHU06187.1"/>
    </source>
</evidence>
<organism evidence="1">
    <name type="scientific">viral metagenome</name>
    <dbReference type="NCBI Taxonomy" id="1070528"/>
    <lineage>
        <taxon>unclassified sequences</taxon>
        <taxon>metagenomes</taxon>
        <taxon>organismal metagenomes</taxon>
    </lineage>
</organism>
<sequence>MHTFCQIIHKITSETNQFYNYSTAKFDNSHGETYKFMYGATDASEYKINENISYEADIANRLLKTGFYIFASNISGYSIQSKFSYFKKTIDNCFLNEYTRTEFINRFCKIQRCYWALNKAAYNYKWRKAPYRVNSDLFLNPISETQHNVFTLMHNNNKYLFTALDLKNIIEGALCNSPNMFADPNDPKNPYNNIPFDTATLYNIYFFMKKGDIILSSIFHNFFLCNFNLDKFMVNNEVIIRKKYIQQLIQNADVEDLYNDGIEMLSYNNIARRLKISEYFPQKRFVEIMLPYLNIYYIYNYSLDICERNRAERELNRLLRRFYYNNPCFGRKMIDLSKCAKDRVSFNDEHKEFLSNKYPCKIVNLRLNSHTNRTLEPPINDRSVFDRLAEEIILNSLHSPARIGIVARSPPNTPTFEFGFDYEENVREMTVDDC</sequence>
<dbReference type="AlphaFoldDB" id="A0A6C0JP25"/>